<proteinExistence type="predicted"/>
<dbReference type="GeneID" id="77952996"/>
<evidence type="ECO:0000313" key="2">
    <source>
        <dbReference type="Proteomes" id="UP000279277"/>
    </source>
</evidence>
<protein>
    <submittedName>
        <fullName evidence="1">Uncharacterized protein</fullName>
    </submittedName>
</protein>
<evidence type="ECO:0000313" key="1">
    <source>
        <dbReference type="EMBL" id="AYQ99280.1"/>
    </source>
</evidence>
<sequence length="109" mass="12297">MAEIVYRADYGRHQISIDSIAPTEKMGELSLSTTARSTWGGDHVLSQAFVLLTEEDVVALRDALDSCLMDIKERKKRDRANGKTIPEEVVSVQPKKFRPRKRLTPNKKG</sequence>
<reference evidence="1 2" key="1">
    <citation type="submission" date="2018-10" db="EMBL/GenBank/DDBJ databases">
        <authorList>
            <person name="Zack K."/>
            <person name="Garlena R.A."/>
            <person name="Russell D.A."/>
            <person name="Pope W.H."/>
            <person name="Jacobs-Sera D."/>
            <person name="Hatfull G.F."/>
        </authorList>
    </citation>
    <scope>NUCLEOTIDE SEQUENCE [LARGE SCALE GENOMIC DNA]</scope>
</reference>
<gene>
    <name evidence="1" type="primary">60</name>
    <name evidence="1" type="ORF">PBI_CANTARE_60</name>
</gene>
<name>A0A3G3LYR1_9CAUD</name>
<dbReference type="KEGG" id="vg:77952996"/>
<accession>A0A3G3LYR1</accession>
<keyword evidence="2" id="KW-1185">Reference proteome</keyword>
<dbReference type="EMBL" id="MK016493">
    <property type="protein sequence ID" value="AYQ99280.1"/>
    <property type="molecule type" value="Genomic_DNA"/>
</dbReference>
<organism evidence="1 2">
    <name type="scientific">Brevibacterium phage Cantare</name>
    <dbReference type="NCBI Taxonomy" id="2338395"/>
    <lineage>
        <taxon>Viruses</taxon>
        <taxon>Duplodnaviria</taxon>
        <taxon>Heunggongvirae</taxon>
        <taxon>Uroviricota</taxon>
        <taxon>Caudoviricetes</taxon>
        <taxon>Cantarevirus</taxon>
        <taxon>Cantarevirus cantare</taxon>
    </lineage>
</organism>
<dbReference type="Proteomes" id="UP000279277">
    <property type="component" value="Segment"/>
</dbReference>
<dbReference type="RefSeq" id="YP_010676635.1">
    <property type="nucleotide sequence ID" value="NC_071014.1"/>
</dbReference>